<dbReference type="Proteomes" id="UP001156259">
    <property type="component" value="Segment"/>
</dbReference>
<keyword evidence="1" id="KW-0812">Transmembrane</keyword>
<accession>A0A9E8VDA5</accession>
<feature type="transmembrane region" description="Helical" evidence="1">
    <location>
        <begin position="12"/>
        <end position="40"/>
    </location>
</feature>
<evidence type="ECO:0000256" key="1">
    <source>
        <dbReference type="SAM" id="Phobius"/>
    </source>
</evidence>
<keyword evidence="1" id="KW-1133">Transmembrane helix</keyword>
<keyword evidence="1" id="KW-0472">Membrane</keyword>
<sequence>MGAPAYLGRIASYFGIYLGVVLSFIHPNIGLGLGGILIVFGSFLTELDNSEA</sequence>
<organism evidence="2 3">
    <name type="scientific">Methanophagales virus GBV301</name>
    <dbReference type="NCBI Taxonomy" id="2999280"/>
    <lineage>
        <taxon>Viruses</taxon>
        <taxon>Duplodnaviria</taxon>
        <taxon>Heunggongvirae</taxon>
        <taxon>Uroviricota</taxon>
        <taxon>Caudoviricetes</taxon>
        <taxon>Nakonvirales</taxon>
        <taxon>Ekchuahviridae</taxon>
        <taxon>Kukulkanvirus</taxon>
        <taxon>Kukulkanvirus guaymasense</taxon>
    </lineage>
</organism>
<evidence type="ECO:0000313" key="3">
    <source>
        <dbReference type="Proteomes" id="UP001156259"/>
    </source>
</evidence>
<name>A0A9E8VDA5_9CAUD</name>
<reference evidence="2 3" key="1">
    <citation type="submission" date="2022-10" db="EMBL/GenBank/DDBJ databases">
        <title>Evolutionary Diversification of Methanotrophic Ca. Methanophagales (ANME-1) and Their Expansive Virome.</title>
        <authorList>
            <person name="Laso-Perez R."/>
            <person name="Wu F."/>
            <person name="Cremiere A."/>
            <person name="Speth D.R."/>
            <person name="Magyar J.S."/>
            <person name="Krupovic M."/>
            <person name="Orphan V.J."/>
        </authorList>
    </citation>
    <scope>NUCLEOTIDE SEQUENCE [LARGE SCALE GENOMIC DNA]</scope>
</reference>
<proteinExistence type="predicted"/>
<protein>
    <submittedName>
        <fullName evidence="2">Uncharacterized protein</fullName>
    </submittedName>
</protein>
<keyword evidence="3" id="KW-1185">Reference proteome</keyword>
<gene>
    <name evidence="2" type="ORF">LDLAKGPJ_00047</name>
</gene>
<dbReference type="EMBL" id="OP880252">
    <property type="protein sequence ID" value="WAE39471.1"/>
    <property type="molecule type" value="Genomic_DNA"/>
</dbReference>
<evidence type="ECO:0000313" key="2">
    <source>
        <dbReference type="EMBL" id="WAE39471.1"/>
    </source>
</evidence>